<dbReference type="AlphaFoldDB" id="A0A1A9UZ68"/>
<feature type="compositionally biased region" description="Acidic residues" evidence="1">
    <location>
        <begin position="46"/>
        <end position="70"/>
    </location>
</feature>
<dbReference type="EnsemblMetazoa" id="GAUT020497-RA">
    <property type="protein sequence ID" value="GAUT020497-PA"/>
    <property type="gene ID" value="GAUT020497"/>
</dbReference>
<reference evidence="2" key="1">
    <citation type="submission" date="2020-05" db="UniProtKB">
        <authorList>
            <consortium name="EnsemblMetazoa"/>
        </authorList>
    </citation>
    <scope>IDENTIFICATION</scope>
    <source>
        <strain evidence="2">TTRI</strain>
    </source>
</reference>
<name>A0A1A9UZ68_GLOAU</name>
<keyword evidence="3" id="KW-1185">Reference proteome</keyword>
<sequence length="137" mass="15380">MYSSAFLVCTGIRFKFKNNLTQENTMQNINVGMQVLTSTLERVILSDDEEDEDEDADKGEDEDEDEDDDDATKKGFLLILWLPSGCCCSSLVCESVTLVIFVVEAAVKYEGGKDTMTGRTVWISYVLKSTFKLMAYI</sequence>
<accession>A0A1A9UZ68</accession>
<dbReference type="Proteomes" id="UP000078200">
    <property type="component" value="Unassembled WGS sequence"/>
</dbReference>
<protein>
    <submittedName>
        <fullName evidence="2">Uncharacterized protein</fullName>
    </submittedName>
</protein>
<evidence type="ECO:0000313" key="3">
    <source>
        <dbReference type="Proteomes" id="UP000078200"/>
    </source>
</evidence>
<proteinExistence type="predicted"/>
<organism evidence="2 3">
    <name type="scientific">Glossina austeni</name>
    <name type="common">Savannah tsetse fly</name>
    <dbReference type="NCBI Taxonomy" id="7395"/>
    <lineage>
        <taxon>Eukaryota</taxon>
        <taxon>Metazoa</taxon>
        <taxon>Ecdysozoa</taxon>
        <taxon>Arthropoda</taxon>
        <taxon>Hexapoda</taxon>
        <taxon>Insecta</taxon>
        <taxon>Pterygota</taxon>
        <taxon>Neoptera</taxon>
        <taxon>Endopterygota</taxon>
        <taxon>Diptera</taxon>
        <taxon>Brachycera</taxon>
        <taxon>Muscomorpha</taxon>
        <taxon>Hippoboscoidea</taxon>
        <taxon>Glossinidae</taxon>
        <taxon>Glossina</taxon>
    </lineage>
</organism>
<dbReference type="VEuPathDB" id="VectorBase:GAUT020497"/>
<evidence type="ECO:0000256" key="1">
    <source>
        <dbReference type="SAM" id="MobiDB-lite"/>
    </source>
</evidence>
<feature type="region of interest" description="Disordered" evidence="1">
    <location>
        <begin position="45"/>
        <end position="70"/>
    </location>
</feature>
<evidence type="ECO:0000313" key="2">
    <source>
        <dbReference type="EnsemblMetazoa" id="GAUT020497-PA"/>
    </source>
</evidence>